<dbReference type="RefSeq" id="WP_343792933.1">
    <property type="nucleotide sequence ID" value="NZ_BAAAEU010000024.1"/>
</dbReference>
<keyword evidence="1" id="KW-0472">Membrane</keyword>
<keyword evidence="1" id="KW-0812">Transmembrane</keyword>
<proteinExistence type="predicted"/>
<evidence type="ECO:0008006" key="4">
    <source>
        <dbReference type="Google" id="ProtNLM"/>
    </source>
</evidence>
<evidence type="ECO:0000313" key="3">
    <source>
        <dbReference type="Proteomes" id="UP001501523"/>
    </source>
</evidence>
<keyword evidence="3" id="KW-1185">Reference proteome</keyword>
<accession>A0ABP3U3J4</accession>
<reference evidence="3" key="1">
    <citation type="journal article" date="2019" name="Int. J. Syst. Evol. Microbiol.">
        <title>The Global Catalogue of Microorganisms (GCM) 10K type strain sequencing project: providing services to taxonomists for standard genome sequencing and annotation.</title>
        <authorList>
            <consortium name="The Broad Institute Genomics Platform"/>
            <consortium name="The Broad Institute Genome Sequencing Center for Infectious Disease"/>
            <person name="Wu L."/>
            <person name="Ma J."/>
        </authorList>
    </citation>
    <scope>NUCLEOTIDE SEQUENCE [LARGE SCALE GENOMIC DNA]</scope>
    <source>
        <strain evidence="3">JCM 15421</strain>
    </source>
</reference>
<gene>
    <name evidence="2" type="ORF">GCM10009105_31960</name>
</gene>
<comment type="caution">
    <text evidence="2">The sequence shown here is derived from an EMBL/GenBank/DDBJ whole genome shotgun (WGS) entry which is preliminary data.</text>
</comment>
<evidence type="ECO:0000256" key="1">
    <source>
        <dbReference type="SAM" id="Phobius"/>
    </source>
</evidence>
<feature type="transmembrane region" description="Helical" evidence="1">
    <location>
        <begin position="83"/>
        <end position="102"/>
    </location>
</feature>
<sequence>MTATLSFLRPAAVEQHVRRVARRMGCDADTIRQSVQRAKSAMRAGESAHRAIVAGIEVAAASLATERRRAPEFVSPPAVTPGIGASIALFAIVLLLSGIAYLTR</sequence>
<protein>
    <recommendedName>
        <fullName evidence="4">DUF3618 domain-containing protein</fullName>
    </recommendedName>
</protein>
<name>A0ABP3U3J4_9GAMM</name>
<evidence type="ECO:0000313" key="2">
    <source>
        <dbReference type="EMBL" id="GAA0721540.1"/>
    </source>
</evidence>
<organism evidence="2 3">
    <name type="scientific">Dokdonella soli</name>
    <dbReference type="NCBI Taxonomy" id="529810"/>
    <lineage>
        <taxon>Bacteria</taxon>
        <taxon>Pseudomonadati</taxon>
        <taxon>Pseudomonadota</taxon>
        <taxon>Gammaproteobacteria</taxon>
        <taxon>Lysobacterales</taxon>
        <taxon>Rhodanobacteraceae</taxon>
        <taxon>Dokdonella</taxon>
    </lineage>
</organism>
<dbReference type="EMBL" id="BAAAEU010000024">
    <property type="protein sequence ID" value="GAA0721540.1"/>
    <property type="molecule type" value="Genomic_DNA"/>
</dbReference>
<keyword evidence="1" id="KW-1133">Transmembrane helix</keyword>
<dbReference type="Proteomes" id="UP001501523">
    <property type="component" value="Unassembled WGS sequence"/>
</dbReference>